<dbReference type="OrthoDB" id="2449241at2759"/>
<evidence type="ECO:0000313" key="2">
    <source>
        <dbReference type="EMBL" id="KAF9914279.1"/>
    </source>
</evidence>
<proteinExistence type="predicted"/>
<evidence type="ECO:0000256" key="1">
    <source>
        <dbReference type="SAM" id="MobiDB-lite"/>
    </source>
</evidence>
<comment type="caution">
    <text evidence="2">The sequence shown here is derived from an EMBL/GenBank/DDBJ whole genome shotgun (WGS) entry which is preliminary data.</text>
</comment>
<sequence>MSLQDDDETTKFKLKGTVCTNGLTLNLLAYDTTQQKRKPKSKSTDDEDETDLSEELELDDGFLETTAAKQEGEELTENDYANINWKRGLKTW</sequence>
<dbReference type="EMBL" id="JAAAHW010012463">
    <property type="protein sequence ID" value="KAF9914279.1"/>
    <property type="molecule type" value="Genomic_DNA"/>
</dbReference>
<reference evidence="2" key="1">
    <citation type="journal article" date="2020" name="Fungal Divers.">
        <title>Resolving the Mortierellaceae phylogeny through synthesis of multi-gene phylogenetics and phylogenomics.</title>
        <authorList>
            <person name="Vandepol N."/>
            <person name="Liber J."/>
            <person name="Desiro A."/>
            <person name="Na H."/>
            <person name="Kennedy M."/>
            <person name="Barry K."/>
            <person name="Grigoriev I.V."/>
            <person name="Miller A.N."/>
            <person name="O'Donnell K."/>
            <person name="Stajich J.E."/>
            <person name="Bonito G."/>
        </authorList>
    </citation>
    <scope>NUCLEOTIDE SEQUENCE</scope>
    <source>
        <strain evidence="2">MES-2147</strain>
    </source>
</reference>
<feature type="region of interest" description="Disordered" evidence="1">
    <location>
        <begin position="33"/>
        <end position="57"/>
    </location>
</feature>
<feature type="non-terminal residue" evidence="2">
    <location>
        <position position="92"/>
    </location>
</feature>
<keyword evidence="3" id="KW-1185">Reference proteome</keyword>
<dbReference type="Proteomes" id="UP000749646">
    <property type="component" value="Unassembled WGS sequence"/>
</dbReference>
<evidence type="ECO:0000313" key="3">
    <source>
        <dbReference type="Proteomes" id="UP000749646"/>
    </source>
</evidence>
<accession>A0A9P6IH76</accession>
<dbReference type="AlphaFoldDB" id="A0A9P6IH76"/>
<protein>
    <submittedName>
        <fullName evidence="2">Uncharacterized protein</fullName>
    </submittedName>
</protein>
<feature type="compositionally biased region" description="Acidic residues" evidence="1">
    <location>
        <begin position="45"/>
        <end position="57"/>
    </location>
</feature>
<name>A0A9P6IH76_9FUNG</name>
<gene>
    <name evidence="2" type="ORF">BGZ65_001264</name>
</gene>
<organism evidence="2 3">
    <name type="scientific">Modicella reniformis</name>
    <dbReference type="NCBI Taxonomy" id="1440133"/>
    <lineage>
        <taxon>Eukaryota</taxon>
        <taxon>Fungi</taxon>
        <taxon>Fungi incertae sedis</taxon>
        <taxon>Mucoromycota</taxon>
        <taxon>Mortierellomycotina</taxon>
        <taxon>Mortierellomycetes</taxon>
        <taxon>Mortierellales</taxon>
        <taxon>Mortierellaceae</taxon>
        <taxon>Modicella</taxon>
    </lineage>
</organism>